<reference evidence="3 4" key="1">
    <citation type="journal article" date="2015" name="Nature">
        <title>rRNA introns, odd ribosomes, and small enigmatic genomes across a large radiation of phyla.</title>
        <authorList>
            <person name="Brown C.T."/>
            <person name="Hug L.A."/>
            <person name="Thomas B.C."/>
            <person name="Sharon I."/>
            <person name="Castelle C.J."/>
            <person name="Singh A."/>
            <person name="Wilkins M.J."/>
            <person name="Williams K.H."/>
            <person name="Banfield J.F."/>
        </authorList>
    </citation>
    <scope>NUCLEOTIDE SEQUENCE [LARGE SCALE GENOMIC DNA]</scope>
</reference>
<evidence type="ECO:0000256" key="1">
    <source>
        <dbReference type="SAM" id="Phobius"/>
    </source>
</evidence>
<evidence type="ECO:0000313" key="4">
    <source>
        <dbReference type="Proteomes" id="UP000034581"/>
    </source>
</evidence>
<sequence length="295" mass="33240">MPIFILLSLSFAIGRALVTIYQKYISEYVEQDWKIFTFLFYFSGLLMSFVFYLISPWKVNIETLSVTWPAGVTFFLGGITMYYALFKTDVSILGGLQPLKLIFVVILAGIILGERFSFLTYILIGLLILSSFLVVVDEKIELSDFLNKQMFVNLVSLGVFALCDVLTKKAIEVIPPVSVMSSNLLFSGILSLLFIPFIIKKFSKISFIQVKTATINSIMTFLVVVLLIIAFEDNVTISNVISNLTGPFVLIFMIFLGRIKPHYLEQHTKHIYNIRLLGAILSYIFAIGIVLTTVS</sequence>
<accession>A0A0G0BJ72</accession>
<feature type="transmembrane region" description="Helical" evidence="1">
    <location>
        <begin position="237"/>
        <end position="256"/>
    </location>
</feature>
<dbReference type="Pfam" id="PF00892">
    <property type="entry name" value="EamA"/>
    <property type="match status" value="1"/>
</dbReference>
<dbReference type="SUPFAM" id="SSF103481">
    <property type="entry name" value="Multidrug resistance efflux transporter EmrE"/>
    <property type="match status" value="1"/>
</dbReference>
<feature type="transmembrane region" description="Helical" evidence="1">
    <location>
        <begin position="35"/>
        <end position="54"/>
    </location>
</feature>
<dbReference type="Proteomes" id="UP000034581">
    <property type="component" value="Unassembled WGS sequence"/>
</dbReference>
<feature type="transmembrane region" description="Helical" evidence="1">
    <location>
        <begin position="276"/>
        <end position="294"/>
    </location>
</feature>
<dbReference type="InterPro" id="IPR037185">
    <property type="entry name" value="EmrE-like"/>
</dbReference>
<feature type="transmembrane region" description="Helical" evidence="1">
    <location>
        <begin position="118"/>
        <end position="136"/>
    </location>
</feature>
<feature type="transmembrane region" description="Helical" evidence="1">
    <location>
        <begin position="214"/>
        <end position="231"/>
    </location>
</feature>
<feature type="domain" description="EamA" evidence="2">
    <location>
        <begin position="5"/>
        <end position="135"/>
    </location>
</feature>
<organism evidence="3 4">
    <name type="scientific">candidate division CPR3 bacterium GW2011_GWF2_35_18</name>
    <dbReference type="NCBI Taxonomy" id="1618350"/>
    <lineage>
        <taxon>Bacteria</taxon>
        <taxon>Bacteria division CPR3</taxon>
    </lineage>
</organism>
<feature type="transmembrane region" description="Helical" evidence="1">
    <location>
        <begin position="92"/>
        <end position="111"/>
    </location>
</feature>
<dbReference type="GO" id="GO:0016020">
    <property type="term" value="C:membrane"/>
    <property type="evidence" value="ECO:0007669"/>
    <property type="project" value="InterPro"/>
</dbReference>
<protein>
    <recommendedName>
        <fullName evidence="2">EamA domain-containing protein</fullName>
    </recommendedName>
</protein>
<feature type="transmembrane region" description="Helical" evidence="1">
    <location>
        <begin position="66"/>
        <end position="86"/>
    </location>
</feature>
<dbReference type="STRING" id="1618350.UR67_C0006G0065"/>
<evidence type="ECO:0000313" key="3">
    <source>
        <dbReference type="EMBL" id="KKP69498.1"/>
    </source>
</evidence>
<keyword evidence="1" id="KW-0812">Transmembrane</keyword>
<dbReference type="InterPro" id="IPR000620">
    <property type="entry name" value="EamA_dom"/>
</dbReference>
<comment type="caution">
    <text evidence="3">The sequence shown here is derived from an EMBL/GenBank/DDBJ whole genome shotgun (WGS) entry which is preliminary data.</text>
</comment>
<dbReference type="AlphaFoldDB" id="A0A0G0BJ72"/>
<keyword evidence="1" id="KW-1133">Transmembrane helix</keyword>
<feature type="transmembrane region" description="Helical" evidence="1">
    <location>
        <begin position="184"/>
        <end position="202"/>
    </location>
</feature>
<name>A0A0G0BJ72_UNCC3</name>
<proteinExistence type="predicted"/>
<dbReference type="EMBL" id="LBQB01000006">
    <property type="protein sequence ID" value="KKP69498.1"/>
    <property type="molecule type" value="Genomic_DNA"/>
</dbReference>
<evidence type="ECO:0000259" key="2">
    <source>
        <dbReference type="Pfam" id="PF00892"/>
    </source>
</evidence>
<keyword evidence="1" id="KW-0472">Membrane</keyword>
<gene>
    <name evidence="3" type="ORF">UR67_C0006G0065</name>
</gene>